<dbReference type="EMBL" id="JACVVD010000003">
    <property type="protein sequence ID" value="MBD0380790.1"/>
    <property type="molecule type" value="Genomic_DNA"/>
</dbReference>
<comment type="caution">
    <text evidence="2">The sequence shown here is derived from an EMBL/GenBank/DDBJ whole genome shotgun (WGS) entry which is preliminary data.</text>
</comment>
<dbReference type="Gene3D" id="3.40.50.150">
    <property type="entry name" value="Vaccinia Virus protein VP39"/>
    <property type="match status" value="1"/>
</dbReference>
<sequence>MKNEYGQRIKQHVQEQFGKHADKYVTSSSHAKGDDLALIHSWLQPQSDWIVLDIATGGGHVAKQLSPHVQHVIATDLTPPMLGAAAGHLKKAQCGNVTFVVADAEQLPFLDDSFDAVTCRIAAHHFPHPDKFLQEAARVLKPGRKFIFIDNIAPEDEVLGHFMNAFETMRDTSHVRCLSVNEWTSLAMEAGLQVEQSVTSRKQHHFPVWVRRTAENEEQIKNVEQFIAEADPTFHQYFSVLIEDGGVQSLQIDEWRALMSKPASYTSSI</sequence>
<evidence type="ECO:0000313" key="2">
    <source>
        <dbReference type="EMBL" id="MBD0380790.1"/>
    </source>
</evidence>
<dbReference type="AlphaFoldDB" id="A0A926KN67"/>
<dbReference type="PANTHER" id="PTHR43591:SF110">
    <property type="entry name" value="RHODANESE DOMAIN-CONTAINING PROTEIN"/>
    <property type="match status" value="1"/>
</dbReference>
<gene>
    <name evidence="2" type="ORF">ICC18_11735</name>
</gene>
<proteinExistence type="predicted"/>
<dbReference type="RefSeq" id="WP_188174554.1">
    <property type="nucleotide sequence ID" value="NZ_JACVVD010000003.1"/>
</dbReference>
<dbReference type="InterPro" id="IPR029063">
    <property type="entry name" value="SAM-dependent_MTases_sf"/>
</dbReference>
<keyword evidence="2" id="KW-0489">Methyltransferase</keyword>
<dbReference type="GO" id="GO:0008757">
    <property type="term" value="F:S-adenosylmethionine-dependent methyltransferase activity"/>
    <property type="evidence" value="ECO:0007669"/>
    <property type="project" value="InterPro"/>
</dbReference>
<name>A0A926KN67_9BACL</name>
<dbReference type="Pfam" id="PF08241">
    <property type="entry name" value="Methyltransf_11"/>
    <property type="match status" value="1"/>
</dbReference>
<feature type="domain" description="Methyltransferase type 11" evidence="1">
    <location>
        <begin position="52"/>
        <end position="148"/>
    </location>
</feature>
<dbReference type="InterPro" id="IPR013216">
    <property type="entry name" value="Methyltransf_11"/>
</dbReference>
<dbReference type="SUPFAM" id="SSF53335">
    <property type="entry name" value="S-adenosyl-L-methionine-dependent methyltransferases"/>
    <property type="match status" value="1"/>
</dbReference>
<keyword evidence="2" id="KW-0808">Transferase</keyword>
<reference evidence="2" key="1">
    <citation type="submission" date="2020-09" db="EMBL/GenBank/DDBJ databases">
        <title>Draft Genome Sequence of Paenibacillus sp. WST5.</title>
        <authorList>
            <person name="Bao Z."/>
        </authorList>
    </citation>
    <scope>NUCLEOTIDE SEQUENCE</scope>
    <source>
        <strain evidence="2">WST5</strain>
    </source>
</reference>
<evidence type="ECO:0000259" key="1">
    <source>
        <dbReference type="Pfam" id="PF08241"/>
    </source>
</evidence>
<dbReference type="Proteomes" id="UP000650466">
    <property type="component" value="Unassembled WGS sequence"/>
</dbReference>
<evidence type="ECO:0000313" key="3">
    <source>
        <dbReference type="Proteomes" id="UP000650466"/>
    </source>
</evidence>
<keyword evidence="3" id="KW-1185">Reference proteome</keyword>
<organism evidence="2 3">
    <name type="scientific">Paenibacillus sedimenti</name>
    <dbReference type="NCBI Taxonomy" id="2770274"/>
    <lineage>
        <taxon>Bacteria</taxon>
        <taxon>Bacillati</taxon>
        <taxon>Bacillota</taxon>
        <taxon>Bacilli</taxon>
        <taxon>Bacillales</taxon>
        <taxon>Paenibacillaceae</taxon>
        <taxon>Paenibacillus</taxon>
    </lineage>
</organism>
<dbReference type="GO" id="GO:0032259">
    <property type="term" value="P:methylation"/>
    <property type="evidence" value="ECO:0007669"/>
    <property type="project" value="UniProtKB-KW"/>
</dbReference>
<protein>
    <submittedName>
        <fullName evidence="2">Class I SAM-dependent methyltransferase</fullName>
    </submittedName>
</protein>
<dbReference type="CDD" id="cd02440">
    <property type="entry name" value="AdoMet_MTases"/>
    <property type="match status" value="1"/>
</dbReference>
<dbReference type="PANTHER" id="PTHR43591">
    <property type="entry name" value="METHYLTRANSFERASE"/>
    <property type="match status" value="1"/>
</dbReference>
<accession>A0A926KN67</accession>